<comment type="caution">
    <text evidence="2">The sequence shown here is derived from an EMBL/GenBank/DDBJ whole genome shotgun (WGS) entry which is preliminary data.</text>
</comment>
<feature type="compositionally biased region" description="Basic and acidic residues" evidence="1">
    <location>
        <begin position="76"/>
        <end position="88"/>
    </location>
</feature>
<dbReference type="Proteomes" id="UP001341840">
    <property type="component" value="Unassembled WGS sequence"/>
</dbReference>
<feature type="region of interest" description="Disordered" evidence="1">
    <location>
        <begin position="61"/>
        <end position="88"/>
    </location>
</feature>
<evidence type="ECO:0000313" key="2">
    <source>
        <dbReference type="EMBL" id="MED6165995.1"/>
    </source>
</evidence>
<dbReference type="PANTHER" id="PTHR20957">
    <property type="entry name" value="RNA-BINDING PROTEIN 48"/>
    <property type="match status" value="1"/>
</dbReference>
<organism evidence="2 3">
    <name type="scientific">Stylosanthes scabra</name>
    <dbReference type="NCBI Taxonomy" id="79078"/>
    <lineage>
        <taxon>Eukaryota</taxon>
        <taxon>Viridiplantae</taxon>
        <taxon>Streptophyta</taxon>
        <taxon>Embryophyta</taxon>
        <taxon>Tracheophyta</taxon>
        <taxon>Spermatophyta</taxon>
        <taxon>Magnoliopsida</taxon>
        <taxon>eudicotyledons</taxon>
        <taxon>Gunneridae</taxon>
        <taxon>Pentapetalae</taxon>
        <taxon>rosids</taxon>
        <taxon>fabids</taxon>
        <taxon>Fabales</taxon>
        <taxon>Fabaceae</taxon>
        <taxon>Papilionoideae</taxon>
        <taxon>50 kb inversion clade</taxon>
        <taxon>dalbergioids sensu lato</taxon>
        <taxon>Dalbergieae</taxon>
        <taxon>Pterocarpus clade</taxon>
        <taxon>Stylosanthes</taxon>
    </lineage>
</organism>
<gene>
    <name evidence="2" type="ORF">PIB30_104897</name>
</gene>
<dbReference type="EMBL" id="JASCZI010124549">
    <property type="protein sequence ID" value="MED6165995.1"/>
    <property type="molecule type" value="Genomic_DNA"/>
</dbReference>
<feature type="compositionally biased region" description="Polar residues" evidence="1">
    <location>
        <begin position="34"/>
        <end position="47"/>
    </location>
</feature>
<feature type="region of interest" description="Disordered" evidence="1">
    <location>
        <begin position="1"/>
        <end position="47"/>
    </location>
</feature>
<dbReference type="InterPro" id="IPR039599">
    <property type="entry name" value="RBM48"/>
</dbReference>
<keyword evidence="3" id="KW-1185">Reference proteome</keyword>
<feature type="compositionally biased region" description="Polar residues" evidence="1">
    <location>
        <begin position="1"/>
        <end position="17"/>
    </location>
</feature>
<dbReference type="PANTHER" id="PTHR20957:SF0">
    <property type="entry name" value="RNA-BINDING PROTEIN 48"/>
    <property type="match status" value="1"/>
</dbReference>
<sequence length="88" mass="9764">MSENEAVAVSSNTSFVSSHLDHNKRGSSHIVNPPITTVSSNQDYFPSDSMNQTVRLVRDKLDKIQASGEHPQAESASKKARVDNRRRI</sequence>
<evidence type="ECO:0000313" key="3">
    <source>
        <dbReference type="Proteomes" id="UP001341840"/>
    </source>
</evidence>
<accession>A0ABU6V0H1</accession>
<evidence type="ECO:0000256" key="1">
    <source>
        <dbReference type="SAM" id="MobiDB-lite"/>
    </source>
</evidence>
<proteinExistence type="predicted"/>
<protein>
    <submittedName>
        <fullName evidence="2">Uncharacterized protein</fullName>
    </submittedName>
</protein>
<name>A0ABU6V0H1_9FABA</name>
<reference evidence="2 3" key="1">
    <citation type="journal article" date="2023" name="Plants (Basel)">
        <title>Bridging the Gap: Combining Genomics and Transcriptomics Approaches to Understand Stylosanthes scabra, an Orphan Legume from the Brazilian Caatinga.</title>
        <authorList>
            <person name="Ferreira-Neto J.R.C."/>
            <person name="da Silva M.D."/>
            <person name="Binneck E."/>
            <person name="de Melo N.F."/>
            <person name="da Silva R.H."/>
            <person name="de Melo A.L.T.M."/>
            <person name="Pandolfi V."/>
            <person name="Bustamante F.O."/>
            <person name="Brasileiro-Vidal A.C."/>
            <person name="Benko-Iseppon A.M."/>
        </authorList>
    </citation>
    <scope>NUCLEOTIDE SEQUENCE [LARGE SCALE GENOMIC DNA]</scope>
    <source>
        <tissue evidence="2">Leaves</tissue>
    </source>
</reference>